<dbReference type="Proteomes" id="UP000501316">
    <property type="component" value="Chromosome"/>
</dbReference>
<dbReference type="PANTHER" id="PTHR43169:SF2">
    <property type="entry name" value="NAD_GMP SYNTHASE DOMAIN-CONTAINING PROTEIN"/>
    <property type="match status" value="1"/>
</dbReference>
<evidence type="ECO:0000256" key="1">
    <source>
        <dbReference type="PIRSR" id="PIRSR006661-1"/>
    </source>
</evidence>
<reference evidence="3" key="3">
    <citation type="journal article" date="2022" name="Int. J. Syst. Evol. Microbiol.">
        <title>Caproicibacterium lactatifermentans sp. nov., isolated from pit clay used for the production of Chinese strong aroma-type liquor.</title>
        <authorList>
            <person name="Wang H."/>
            <person name="Gu Y."/>
            <person name="Zhao D."/>
            <person name="Qiao Z."/>
            <person name="Zheng J."/>
            <person name="Gao J."/>
            <person name="Ren C."/>
            <person name="Xu Y."/>
        </authorList>
    </citation>
    <scope>NUCLEOTIDE SEQUENCE</scope>
    <source>
        <strain evidence="3">JNU-WLY1368</strain>
    </source>
</reference>
<feature type="active site" description="Nucleophile and sulfur donor" evidence="1">
    <location>
        <position position="180"/>
    </location>
</feature>
<proteinExistence type="predicted"/>
<dbReference type="EMBL" id="CP046161">
    <property type="protein sequence ID" value="QKO30578.1"/>
    <property type="molecule type" value="Genomic_DNA"/>
</dbReference>
<dbReference type="Proteomes" id="UP000509623">
    <property type="component" value="Chromosome"/>
</dbReference>
<sequence>MIDEQTKTEQDGSRKLQQFFKEHPKCALAYSGGTDSSYLLYAAVQAGAEVHPYFIKTAFQPQFEVDDAERLAQQLNVPLTVLHLDLLSRSEVTDNPKNRCYYCKKSLFTVLKERAKADGCPLLIDGTNASDQVADRPGMKALQELSVCSPLRACGLTKPEIRELSREAGLFTWNKPAYACMATRFPAGRQITAELLRRVEGAENALFKLGFTDFRVRLYADAARLQFPQDQMTRAVQKRADIRRQLNPYFQTVLLDLAGR</sequence>
<evidence type="ECO:0000313" key="2">
    <source>
        <dbReference type="EMBL" id="QKN24407.1"/>
    </source>
</evidence>
<keyword evidence="2" id="KW-0808">Transferase</keyword>
<protein>
    <submittedName>
        <fullName evidence="2">ATP-dependent sacrificial sulfur transferase LarE</fullName>
    </submittedName>
</protein>
<dbReference type="Pfam" id="PF06508">
    <property type="entry name" value="QueC"/>
    <property type="match status" value="1"/>
</dbReference>
<dbReference type="CDD" id="cd01990">
    <property type="entry name" value="LarE-like"/>
    <property type="match status" value="1"/>
</dbReference>
<dbReference type="GO" id="GO:0016783">
    <property type="term" value="F:sulfurtransferase activity"/>
    <property type="evidence" value="ECO:0007669"/>
    <property type="project" value="InterPro"/>
</dbReference>
<evidence type="ECO:0000313" key="4">
    <source>
        <dbReference type="Proteomes" id="UP000501316"/>
    </source>
</evidence>
<dbReference type="InterPro" id="IPR005232">
    <property type="entry name" value="LarE"/>
</dbReference>
<dbReference type="KEGG" id="clf:GJQ69_07885"/>
<organism evidence="2 4">
    <name type="scientific">Caproicibacterium lactatifermentans</name>
    <dbReference type="NCBI Taxonomy" id="2666138"/>
    <lineage>
        <taxon>Bacteria</taxon>
        <taxon>Bacillati</taxon>
        <taxon>Bacillota</taxon>
        <taxon>Clostridia</taxon>
        <taxon>Eubacteriales</taxon>
        <taxon>Oscillospiraceae</taxon>
        <taxon>Caproicibacterium</taxon>
    </lineage>
</organism>
<evidence type="ECO:0000313" key="5">
    <source>
        <dbReference type="Proteomes" id="UP000509623"/>
    </source>
</evidence>
<accession>A0A859DQN1</accession>
<dbReference type="AlphaFoldDB" id="A0A859DQN1"/>
<reference evidence="4 5" key="1">
    <citation type="submission" date="2019-11" db="EMBL/GenBank/DDBJ databases">
        <authorList>
            <person name="Ren C."/>
            <person name="Wang H."/>
            <person name="Xu Y."/>
        </authorList>
    </citation>
    <scope>NUCLEOTIDE SEQUENCE [LARGE SCALE GENOMIC DNA]</scope>
    <source>
        <strain evidence="5">JNU-WLY1368</strain>
        <strain evidence="2 4">LBM 19010</strain>
    </source>
</reference>
<dbReference type="SUPFAM" id="SSF52402">
    <property type="entry name" value="Adenine nucleotide alpha hydrolases-like"/>
    <property type="match status" value="1"/>
</dbReference>
<name>A0A859DQN1_9FIRM</name>
<dbReference type="PANTHER" id="PTHR43169">
    <property type="entry name" value="EXSB FAMILY PROTEIN"/>
    <property type="match status" value="1"/>
</dbReference>
<dbReference type="PIRSF" id="PIRSF006661">
    <property type="entry name" value="PP-lp_UCP006661"/>
    <property type="match status" value="1"/>
</dbReference>
<dbReference type="InterPro" id="IPR018317">
    <property type="entry name" value="QueC"/>
</dbReference>
<dbReference type="RefSeq" id="WP_086035268.1">
    <property type="nucleotide sequence ID" value="NZ_CP046051.1"/>
</dbReference>
<keyword evidence="5" id="KW-1185">Reference proteome</keyword>
<dbReference type="InterPro" id="IPR052188">
    <property type="entry name" value="Ni-pincer_cofactor_biosynth"/>
</dbReference>
<reference evidence="3" key="2">
    <citation type="journal article" date="2021" name="Appl. Environ. Microbiol.">
        <title>Adaptability of a Caproate-Producing Bacterium Contributes to Its Dominance in an Anaerobic Fermentation System.</title>
        <authorList>
            <person name="Wang H."/>
            <person name="Gu Y."/>
            <person name="Zhou W."/>
            <person name="Zhao D."/>
            <person name="Qiao Z."/>
            <person name="Zheng J."/>
            <person name="Gao J."/>
            <person name="Chen X."/>
            <person name="Ren C."/>
            <person name="Xu Y."/>
        </authorList>
    </citation>
    <scope>NUCLEOTIDE SEQUENCE</scope>
    <source>
        <strain evidence="3">JNU-WLY1368</strain>
    </source>
</reference>
<dbReference type="Gene3D" id="3.40.50.620">
    <property type="entry name" value="HUPs"/>
    <property type="match status" value="1"/>
</dbReference>
<dbReference type="NCBIfam" id="TIGR00268">
    <property type="entry name" value="ATP-dependent sacrificial sulfur transferase LarE"/>
    <property type="match status" value="1"/>
</dbReference>
<dbReference type="InterPro" id="IPR014729">
    <property type="entry name" value="Rossmann-like_a/b/a_fold"/>
</dbReference>
<gene>
    <name evidence="2" type="primary">larE</name>
    <name evidence="2" type="ORF">GJQ69_07885</name>
    <name evidence="3" type="ORF">GKP14_05915</name>
</gene>
<evidence type="ECO:0000313" key="3">
    <source>
        <dbReference type="EMBL" id="QKO30578.1"/>
    </source>
</evidence>
<dbReference type="EMBL" id="CP046051">
    <property type="protein sequence ID" value="QKN24407.1"/>
    <property type="molecule type" value="Genomic_DNA"/>
</dbReference>